<evidence type="ECO:0000313" key="2">
    <source>
        <dbReference type="EMBL" id="KAG9246620.1"/>
    </source>
</evidence>
<organism evidence="2 3">
    <name type="scientific">Calycina marina</name>
    <dbReference type="NCBI Taxonomy" id="1763456"/>
    <lineage>
        <taxon>Eukaryota</taxon>
        <taxon>Fungi</taxon>
        <taxon>Dikarya</taxon>
        <taxon>Ascomycota</taxon>
        <taxon>Pezizomycotina</taxon>
        <taxon>Leotiomycetes</taxon>
        <taxon>Helotiales</taxon>
        <taxon>Pezizellaceae</taxon>
        <taxon>Calycina</taxon>
    </lineage>
</organism>
<evidence type="ECO:0000256" key="1">
    <source>
        <dbReference type="SAM" id="MobiDB-lite"/>
    </source>
</evidence>
<dbReference type="AlphaFoldDB" id="A0A9P7Z7Z9"/>
<feature type="region of interest" description="Disordered" evidence="1">
    <location>
        <begin position="86"/>
        <end position="159"/>
    </location>
</feature>
<feature type="compositionally biased region" description="Basic and acidic residues" evidence="1">
    <location>
        <begin position="121"/>
        <end position="136"/>
    </location>
</feature>
<reference evidence="2" key="1">
    <citation type="journal article" date="2021" name="IMA Fungus">
        <title>Genomic characterization of three marine fungi, including Emericellopsis atlantica sp. nov. with signatures of a generalist lifestyle and marine biomass degradation.</title>
        <authorList>
            <person name="Hagestad O.C."/>
            <person name="Hou L."/>
            <person name="Andersen J.H."/>
            <person name="Hansen E.H."/>
            <person name="Altermark B."/>
            <person name="Li C."/>
            <person name="Kuhnert E."/>
            <person name="Cox R.J."/>
            <person name="Crous P.W."/>
            <person name="Spatafora J.W."/>
            <person name="Lail K."/>
            <person name="Amirebrahimi M."/>
            <person name="Lipzen A."/>
            <person name="Pangilinan J."/>
            <person name="Andreopoulos W."/>
            <person name="Hayes R.D."/>
            <person name="Ng V."/>
            <person name="Grigoriev I.V."/>
            <person name="Jackson S.A."/>
            <person name="Sutton T.D.S."/>
            <person name="Dobson A.D.W."/>
            <person name="Rama T."/>
        </authorList>
    </citation>
    <scope>NUCLEOTIDE SEQUENCE</scope>
    <source>
        <strain evidence="2">TRa3180A</strain>
    </source>
</reference>
<dbReference type="EMBL" id="MU253798">
    <property type="protein sequence ID" value="KAG9246620.1"/>
    <property type="molecule type" value="Genomic_DNA"/>
</dbReference>
<name>A0A9P7Z7Z9_9HELO</name>
<keyword evidence="3" id="KW-1185">Reference proteome</keyword>
<evidence type="ECO:0000313" key="3">
    <source>
        <dbReference type="Proteomes" id="UP000887226"/>
    </source>
</evidence>
<gene>
    <name evidence="2" type="ORF">BJ878DRAFT_540126</name>
</gene>
<sequence length="159" mass="18605">MPLKIGICPICDTDNFKLRTNPFTKAEECEDCRRYLLHEVEKRAPIALKKREQDTNNKEADKKANRDERAEKAIVKEAELEVRYAREADKQLKDEERTAEVEDKRRGREEKKKSRKIGKPNKVDAAAERISARRLPEQTLPTRRAPLRDAGLRNGFHRR</sequence>
<dbReference type="OrthoDB" id="3559688at2759"/>
<protein>
    <submittedName>
        <fullName evidence="2">Uncharacterized protein</fullName>
    </submittedName>
</protein>
<accession>A0A9P7Z7Z9</accession>
<feature type="compositionally biased region" description="Basic and acidic residues" evidence="1">
    <location>
        <begin position="86"/>
        <end position="112"/>
    </location>
</feature>
<comment type="caution">
    <text evidence="2">The sequence shown here is derived from an EMBL/GenBank/DDBJ whole genome shotgun (WGS) entry which is preliminary data.</text>
</comment>
<feature type="region of interest" description="Disordered" evidence="1">
    <location>
        <begin position="44"/>
        <end position="71"/>
    </location>
</feature>
<dbReference type="Proteomes" id="UP000887226">
    <property type="component" value="Unassembled WGS sequence"/>
</dbReference>
<proteinExistence type="predicted"/>